<sequence length="180" mass="20573">MKQQTIVLMLIHYRYFQGTKIAASAHTFIDDNTILEIIPLDEVAYHVQYKNRLIIVCSEMMPMMMLSVLNYGRTGNFAKAYDRFVWYHAYLCKKFGIDLGKRIVSHETLAERRSDSESWLNPNAVTWSDFISDVKSYVNGWEGDAKVKIKQPAKTASAVASNPEKVLHKGSSGEAVERYL</sequence>
<dbReference type="SUPFAM" id="SSF55846">
    <property type="entry name" value="N-acetylmuramoyl-L-alanine amidase-like"/>
    <property type="match status" value="1"/>
</dbReference>
<evidence type="ECO:0000313" key="6">
    <source>
        <dbReference type="Proteomes" id="UP000216013"/>
    </source>
</evidence>
<evidence type="ECO:0000256" key="3">
    <source>
        <dbReference type="SAM" id="MobiDB-lite"/>
    </source>
</evidence>
<reference evidence="5 6" key="1">
    <citation type="submission" date="2017-07" db="EMBL/GenBank/DDBJ databases">
        <title>Isolation and whole genome analysis of endospore-forming bacteria from heroin.</title>
        <authorList>
            <person name="Kalinowski J."/>
            <person name="Ahrens B."/>
            <person name="Al-Dilaimi A."/>
            <person name="Winkler A."/>
            <person name="Wibberg D."/>
            <person name="Schleenbecker U."/>
            <person name="Ruckert C."/>
            <person name="Wolfel R."/>
            <person name="Grass G."/>
        </authorList>
    </citation>
    <scope>NUCLEOTIDE SEQUENCE [LARGE SCALE GENOMIC DNA]</scope>
    <source>
        <strain evidence="5 6">7528</strain>
    </source>
</reference>
<dbReference type="GO" id="GO:0009253">
    <property type="term" value="P:peptidoglycan catabolic process"/>
    <property type="evidence" value="ECO:0007669"/>
    <property type="project" value="InterPro"/>
</dbReference>
<dbReference type="RefSeq" id="WP_095261266.1">
    <property type="nucleotide sequence ID" value="NZ_NPBV01000021.1"/>
</dbReference>
<dbReference type="Pfam" id="PF01510">
    <property type="entry name" value="Amidase_2"/>
    <property type="match status" value="1"/>
</dbReference>
<dbReference type="EMBL" id="NPBV01000021">
    <property type="protein sequence ID" value="PAD20767.1"/>
    <property type="molecule type" value="Genomic_DNA"/>
</dbReference>
<protein>
    <recommendedName>
        <fullName evidence="2">Autolysin</fullName>
    </recommendedName>
    <alternativeName>
        <fullName evidence="1">Cell wall hydrolase</fullName>
    </alternativeName>
</protein>
<dbReference type="InterPro" id="IPR002502">
    <property type="entry name" value="Amidase_domain"/>
</dbReference>
<comment type="caution">
    <text evidence="5">The sequence shown here is derived from an EMBL/GenBank/DDBJ whole genome shotgun (WGS) entry which is preliminary data.</text>
</comment>
<dbReference type="Proteomes" id="UP000216013">
    <property type="component" value="Unassembled WGS sequence"/>
</dbReference>
<evidence type="ECO:0000313" key="5">
    <source>
        <dbReference type="EMBL" id="PAD20767.1"/>
    </source>
</evidence>
<feature type="domain" description="N-acetylmuramoyl-L-alanine amidase" evidence="4">
    <location>
        <begin position="22"/>
        <end position="115"/>
    </location>
</feature>
<dbReference type="InterPro" id="IPR036505">
    <property type="entry name" value="Amidase/PGRP_sf"/>
</dbReference>
<evidence type="ECO:0000259" key="4">
    <source>
        <dbReference type="Pfam" id="PF01510"/>
    </source>
</evidence>
<evidence type="ECO:0000256" key="2">
    <source>
        <dbReference type="ARBA" id="ARBA00032390"/>
    </source>
</evidence>
<feature type="region of interest" description="Disordered" evidence="3">
    <location>
        <begin position="160"/>
        <end position="180"/>
    </location>
</feature>
<accession>A0A268A9H0</accession>
<dbReference type="AlphaFoldDB" id="A0A268A9H0"/>
<organism evidence="5 6">
    <name type="scientific">Terribacillus saccharophilus</name>
    <dbReference type="NCBI Taxonomy" id="361277"/>
    <lineage>
        <taxon>Bacteria</taxon>
        <taxon>Bacillati</taxon>
        <taxon>Bacillota</taxon>
        <taxon>Bacilli</taxon>
        <taxon>Bacillales</taxon>
        <taxon>Bacillaceae</taxon>
        <taxon>Terribacillus</taxon>
    </lineage>
</organism>
<dbReference type="Gene3D" id="3.40.80.10">
    <property type="entry name" value="Peptidoglycan recognition protein-like"/>
    <property type="match status" value="1"/>
</dbReference>
<evidence type="ECO:0000256" key="1">
    <source>
        <dbReference type="ARBA" id="ARBA00030881"/>
    </source>
</evidence>
<dbReference type="CDD" id="cd06583">
    <property type="entry name" value="PGRP"/>
    <property type="match status" value="1"/>
</dbReference>
<name>A0A268A9H0_9BACI</name>
<proteinExistence type="predicted"/>
<gene>
    <name evidence="5" type="ORF">CHH64_12760</name>
</gene>
<dbReference type="GO" id="GO:0008745">
    <property type="term" value="F:N-acetylmuramoyl-L-alanine amidase activity"/>
    <property type="evidence" value="ECO:0007669"/>
    <property type="project" value="InterPro"/>
</dbReference>